<dbReference type="InterPro" id="IPR050201">
    <property type="entry name" value="Bacterial_glucokinase"/>
</dbReference>
<name>A0ABS6IFZ8_9HYPH</name>
<comment type="catalytic activity">
    <reaction evidence="3">
        <text>D-glucose + ATP = D-glucose 6-phosphate + ADP + H(+)</text>
        <dbReference type="Rhea" id="RHEA:17825"/>
        <dbReference type="ChEBI" id="CHEBI:4167"/>
        <dbReference type="ChEBI" id="CHEBI:15378"/>
        <dbReference type="ChEBI" id="CHEBI:30616"/>
        <dbReference type="ChEBI" id="CHEBI:61548"/>
        <dbReference type="ChEBI" id="CHEBI:456216"/>
        <dbReference type="EC" id="2.7.1.2"/>
    </reaction>
</comment>
<dbReference type="EMBL" id="JAHOPB010000001">
    <property type="protein sequence ID" value="MBU8872900.1"/>
    <property type="molecule type" value="Genomic_DNA"/>
</dbReference>
<dbReference type="CDD" id="cd24008">
    <property type="entry name" value="ASKHA_NBD_GLK"/>
    <property type="match status" value="1"/>
</dbReference>
<dbReference type="HAMAP" id="MF_00524">
    <property type="entry name" value="Glucokinase"/>
    <property type="match status" value="1"/>
</dbReference>
<evidence type="ECO:0000256" key="1">
    <source>
        <dbReference type="ARBA" id="ARBA00022679"/>
    </source>
</evidence>
<dbReference type="Pfam" id="PF02685">
    <property type="entry name" value="Glucokinase"/>
    <property type="match status" value="1"/>
</dbReference>
<protein>
    <recommendedName>
        <fullName evidence="3">Glucokinase</fullName>
        <ecNumber evidence="3">2.7.1.2</ecNumber>
    </recommendedName>
    <alternativeName>
        <fullName evidence="3">Glucose kinase</fullName>
    </alternativeName>
</protein>
<sequence>MTCRLLADVGGTRTRFALLDGDRLGAIESVPTGAYSSAVDAFRHFLNGQAEGVVVEEAVIAVAGPVSGGRCKLTNASWVLESEQLQRLLSLRDVTLVNDLAALAWGVPNLTDGEVVTIGDGYCDPGSPVVLLAPGTGLGVACYIPGAEAPHVLSSEGGHATLAASDAAEASVVEFLRHRFDHVSAERVLSGSGLVNLHQALGGHEGGAEVLTPEEIVRGALQGDNPQAAKAVDMFCGFLGSFAGDLALLFGAKGGVLLGGGIGPRLVSVLQHSAFRAKFVRKGRFEPYATRIATRVIVRPEPTFLGLKVLATRSGA</sequence>
<keyword evidence="2 3" id="KW-0418">Kinase</keyword>
<keyword evidence="3" id="KW-0963">Cytoplasm</keyword>
<dbReference type="EC" id="2.7.1.2" evidence="3"/>
<keyword evidence="1 3" id="KW-0808">Transferase</keyword>
<dbReference type="PANTHER" id="PTHR47690">
    <property type="entry name" value="GLUCOKINASE"/>
    <property type="match status" value="1"/>
</dbReference>
<keyword evidence="3" id="KW-0324">Glycolysis</keyword>
<comment type="caution">
    <text evidence="5">The sequence shown here is derived from an EMBL/GenBank/DDBJ whole genome shotgun (WGS) entry which is preliminary data.</text>
</comment>
<feature type="binding site" evidence="3">
    <location>
        <begin position="7"/>
        <end position="12"/>
    </location>
    <ligand>
        <name>ATP</name>
        <dbReference type="ChEBI" id="CHEBI:30616"/>
    </ligand>
</feature>
<dbReference type="InterPro" id="IPR003836">
    <property type="entry name" value="Glucokinase"/>
</dbReference>
<proteinExistence type="inferred from homology"/>
<evidence type="ECO:0000256" key="3">
    <source>
        <dbReference type="HAMAP-Rule" id="MF_00524"/>
    </source>
</evidence>
<gene>
    <name evidence="3 5" type="primary">glk</name>
    <name evidence="5" type="ORF">KQ910_03955</name>
</gene>
<organism evidence="5 6">
    <name type="scientific">Reyranella humidisoli</name>
    <dbReference type="NCBI Taxonomy" id="2849149"/>
    <lineage>
        <taxon>Bacteria</taxon>
        <taxon>Pseudomonadati</taxon>
        <taxon>Pseudomonadota</taxon>
        <taxon>Alphaproteobacteria</taxon>
        <taxon>Hyphomicrobiales</taxon>
        <taxon>Reyranellaceae</taxon>
        <taxon>Reyranella</taxon>
    </lineage>
</organism>
<comment type="similarity">
    <text evidence="3 4">Belongs to the bacterial glucokinase family.</text>
</comment>
<evidence type="ECO:0000256" key="2">
    <source>
        <dbReference type="ARBA" id="ARBA00022777"/>
    </source>
</evidence>
<keyword evidence="3" id="KW-0547">Nucleotide-binding</keyword>
<dbReference type="PANTHER" id="PTHR47690:SF1">
    <property type="entry name" value="GLUCOKINASE"/>
    <property type="match status" value="1"/>
</dbReference>
<keyword evidence="6" id="KW-1185">Reference proteome</keyword>
<reference evidence="5 6" key="1">
    <citation type="submission" date="2021-06" db="EMBL/GenBank/DDBJ databases">
        <authorList>
            <person name="Lee D.H."/>
        </authorList>
    </citation>
    <scope>NUCLEOTIDE SEQUENCE [LARGE SCALE GENOMIC DNA]</scope>
    <source>
        <strain evidence="5 6">MMS21-HV4-11</strain>
    </source>
</reference>
<dbReference type="NCBIfam" id="TIGR00749">
    <property type="entry name" value="glk"/>
    <property type="match status" value="1"/>
</dbReference>
<accession>A0ABS6IFZ8</accession>
<comment type="subcellular location">
    <subcellularLocation>
        <location evidence="3">Cytoplasm</location>
    </subcellularLocation>
</comment>
<dbReference type="GO" id="GO:0004340">
    <property type="term" value="F:glucokinase activity"/>
    <property type="evidence" value="ECO:0007669"/>
    <property type="project" value="UniProtKB-EC"/>
</dbReference>
<dbReference type="RefSeq" id="WP_216957178.1">
    <property type="nucleotide sequence ID" value="NZ_JAHOPB010000001.1"/>
</dbReference>
<evidence type="ECO:0000313" key="6">
    <source>
        <dbReference type="Proteomes" id="UP000727907"/>
    </source>
</evidence>
<evidence type="ECO:0000256" key="4">
    <source>
        <dbReference type="RuleBase" id="RU004046"/>
    </source>
</evidence>
<keyword evidence="3" id="KW-0067">ATP-binding</keyword>
<dbReference type="Proteomes" id="UP000727907">
    <property type="component" value="Unassembled WGS sequence"/>
</dbReference>
<evidence type="ECO:0000313" key="5">
    <source>
        <dbReference type="EMBL" id="MBU8872900.1"/>
    </source>
</evidence>